<proteinExistence type="predicted"/>
<dbReference type="Proteomes" id="UP000249818">
    <property type="component" value="Chromosome BARAN1"/>
</dbReference>
<dbReference type="EMBL" id="LS483254">
    <property type="protein sequence ID" value="SQD92645.1"/>
    <property type="molecule type" value="Genomic_DNA"/>
</dbReference>
<name>A0A2X3MKG6_9BACT</name>
<keyword evidence="2" id="KW-1185">Reference proteome</keyword>
<sequence>MVEENRAESRGLPLAPVWNHVVAFRIPFMRLLQSWGYEVHAAAWPAEGRRGELEAAGVQGWDIPFAHSDTGLRSLRVREEDTA</sequence>
<reference evidence="2" key="1">
    <citation type="submission" date="2018-05" db="EMBL/GenBank/DDBJ databases">
        <authorList>
            <person name="Hao L."/>
        </authorList>
    </citation>
    <scope>NUCLEOTIDE SEQUENCE [LARGE SCALE GENOMIC DNA]</scope>
</reference>
<dbReference type="KEGG" id="bana:BARAN1_0621"/>
<evidence type="ECO:0000313" key="2">
    <source>
        <dbReference type="Proteomes" id="UP000249818"/>
    </source>
</evidence>
<evidence type="ECO:0000313" key="1">
    <source>
        <dbReference type="EMBL" id="SQD92645.1"/>
    </source>
</evidence>
<dbReference type="AlphaFoldDB" id="A0A2X3MKG6"/>
<gene>
    <name evidence="1" type="ORF">BARAN1_0621</name>
</gene>
<protein>
    <submittedName>
        <fullName evidence="1">Uncharacterized protein</fullName>
    </submittedName>
</protein>
<accession>A0A2X3MKG6</accession>
<organism evidence="1 2">
    <name type="scientific">Candidatus Bipolaricaulis anaerobius</name>
    <dbReference type="NCBI Taxonomy" id="2026885"/>
    <lineage>
        <taxon>Bacteria</taxon>
        <taxon>Candidatus Bipolaricaulota</taxon>
        <taxon>Candidatus Bipolaricaulia</taxon>
        <taxon>Candidatus Bipolaricaulales</taxon>
        <taxon>Candidatus Bipolaricaulaceae</taxon>
        <taxon>Candidatus Bipolaricaulis</taxon>
    </lineage>
</organism>